<feature type="compositionally biased region" description="Basic and acidic residues" evidence="1">
    <location>
        <begin position="25"/>
        <end position="36"/>
    </location>
</feature>
<protein>
    <submittedName>
        <fullName evidence="2">Uncharacterized protein</fullName>
    </submittedName>
</protein>
<dbReference type="EMBL" id="JARO02016708">
    <property type="protein sequence ID" value="KPP57357.1"/>
    <property type="molecule type" value="Genomic_DNA"/>
</dbReference>
<organism evidence="2 3">
    <name type="scientific">Scleropages formosus</name>
    <name type="common">Asian bonytongue</name>
    <name type="synonym">Osteoglossum formosum</name>
    <dbReference type="NCBI Taxonomy" id="113540"/>
    <lineage>
        <taxon>Eukaryota</taxon>
        <taxon>Metazoa</taxon>
        <taxon>Chordata</taxon>
        <taxon>Craniata</taxon>
        <taxon>Vertebrata</taxon>
        <taxon>Euteleostomi</taxon>
        <taxon>Actinopterygii</taxon>
        <taxon>Neopterygii</taxon>
        <taxon>Teleostei</taxon>
        <taxon>Osteoglossocephala</taxon>
        <taxon>Osteoglossomorpha</taxon>
        <taxon>Osteoglossiformes</taxon>
        <taxon>Osteoglossidae</taxon>
        <taxon>Scleropages</taxon>
    </lineage>
</organism>
<evidence type="ECO:0000313" key="2">
    <source>
        <dbReference type="EMBL" id="KPP57357.1"/>
    </source>
</evidence>
<dbReference type="AlphaFoldDB" id="A0A0P7W8V2"/>
<name>A0A0P7W8V2_SCLFO</name>
<proteinExistence type="predicted"/>
<feature type="region of interest" description="Disordered" evidence="1">
    <location>
        <begin position="1"/>
        <end position="36"/>
    </location>
</feature>
<dbReference type="Proteomes" id="UP000034805">
    <property type="component" value="Unassembled WGS sequence"/>
</dbReference>
<accession>A0A0P7W8V2</accession>
<reference evidence="2 3" key="1">
    <citation type="submission" date="2015-08" db="EMBL/GenBank/DDBJ databases">
        <title>The genome of the Asian arowana (Scleropages formosus).</title>
        <authorList>
            <person name="Tan M.H."/>
            <person name="Gan H.M."/>
            <person name="Croft L.J."/>
            <person name="Austin C.M."/>
        </authorList>
    </citation>
    <scope>NUCLEOTIDE SEQUENCE [LARGE SCALE GENOMIC DNA]</scope>
    <source>
        <strain evidence="2">Aro1</strain>
    </source>
</reference>
<comment type="caution">
    <text evidence="2">The sequence shown here is derived from an EMBL/GenBank/DDBJ whole genome shotgun (WGS) entry which is preliminary data.</text>
</comment>
<evidence type="ECO:0000313" key="3">
    <source>
        <dbReference type="Proteomes" id="UP000034805"/>
    </source>
</evidence>
<evidence type="ECO:0000256" key="1">
    <source>
        <dbReference type="SAM" id="MobiDB-lite"/>
    </source>
</evidence>
<gene>
    <name evidence="2" type="ORF">Z043_124934</name>
</gene>
<sequence length="77" mass="8394">MPNSAPPVERRRALSSLSPPALAHVTEEDGGRAVRDRRMGDVARRYASVSFCSPICRTEMLCVGKEAEPGRRSHGDS</sequence>